<dbReference type="InterPro" id="IPR023213">
    <property type="entry name" value="CAT-like_dom_sf"/>
</dbReference>
<dbReference type="Pfam" id="PF00501">
    <property type="entry name" value="AMP-binding"/>
    <property type="match status" value="1"/>
</dbReference>
<dbReference type="Gene3D" id="2.30.38.10">
    <property type="entry name" value="Luciferase, Domain 3"/>
    <property type="match status" value="1"/>
</dbReference>
<dbReference type="InterPro" id="IPR036736">
    <property type="entry name" value="ACP-like_sf"/>
</dbReference>
<comment type="caution">
    <text evidence="7">The sequence shown here is derived from an EMBL/GenBank/DDBJ whole genome shotgun (WGS) entry which is preliminary data.</text>
</comment>
<dbReference type="InterPro" id="IPR001242">
    <property type="entry name" value="Condensation_dom"/>
</dbReference>
<protein>
    <submittedName>
        <fullName evidence="7">Amino acid adenylation domain-containing protein</fullName>
    </submittedName>
</protein>
<feature type="region of interest" description="Disordered" evidence="5">
    <location>
        <begin position="509"/>
        <end position="534"/>
    </location>
</feature>
<dbReference type="CDD" id="cd05930">
    <property type="entry name" value="A_NRPS"/>
    <property type="match status" value="1"/>
</dbReference>
<dbReference type="PANTHER" id="PTHR44845">
    <property type="entry name" value="CARRIER DOMAIN-CONTAINING PROTEIN"/>
    <property type="match status" value="1"/>
</dbReference>
<dbReference type="SUPFAM" id="SSF51735">
    <property type="entry name" value="NAD(P)-binding Rossmann-fold domains"/>
    <property type="match status" value="1"/>
</dbReference>
<accession>A0A3A4AYT8</accession>
<dbReference type="Proteomes" id="UP000265768">
    <property type="component" value="Unassembled WGS sequence"/>
</dbReference>
<evidence type="ECO:0000256" key="2">
    <source>
        <dbReference type="ARBA" id="ARBA00022450"/>
    </source>
</evidence>
<gene>
    <name evidence="7" type="ORF">D5H75_21230</name>
</gene>
<dbReference type="SUPFAM" id="SSF47336">
    <property type="entry name" value="ACP-like"/>
    <property type="match status" value="1"/>
</dbReference>
<dbReference type="Gene3D" id="3.40.50.980">
    <property type="match status" value="2"/>
</dbReference>
<dbReference type="Gene3D" id="1.10.1200.10">
    <property type="entry name" value="ACP-like"/>
    <property type="match status" value="1"/>
</dbReference>
<reference evidence="7 8" key="1">
    <citation type="submission" date="2018-09" db="EMBL/GenBank/DDBJ databases">
        <title>YIM 75507 draft genome.</title>
        <authorList>
            <person name="Tang S."/>
            <person name="Feng Y."/>
        </authorList>
    </citation>
    <scope>NUCLEOTIDE SEQUENCE [LARGE SCALE GENOMIC DNA]</scope>
    <source>
        <strain evidence="7 8">YIM 75507</strain>
    </source>
</reference>
<dbReference type="SUPFAM" id="SSF52777">
    <property type="entry name" value="CoA-dependent acyltransferases"/>
    <property type="match status" value="2"/>
</dbReference>
<dbReference type="InterPro" id="IPR025110">
    <property type="entry name" value="AMP-bd_C"/>
</dbReference>
<dbReference type="Pfam" id="PF07993">
    <property type="entry name" value="NAD_binding_4"/>
    <property type="match status" value="1"/>
</dbReference>
<dbReference type="Pfam" id="PF00550">
    <property type="entry name" value="PP-binding"/>
    <property type="match status" value="1"/>
</dbReference>
<dbReference type="PROSITE" id="PS00455">
    <property type="entry name" value="AMP_BINDING"/>
    <property type="match status" value="1"/>
</dbReference>
<dbReference type="InterPro" id="IPR013120">
    <property type="entry name" value="FAR_NAD-bd"/>
</dbReference>
<dbReference type="GO" id="GO:0031177">
    <property type="term" value="F:phosphopantetheine binding"/>
    <property type="evidence" value="ECO:0007669"/>
    <property type="project" value="InterPro"/>
</dbReference>
<dbReference type="Gene3D" id="3.30.559.10">
    <property type="entry name" value="Chloramphenicol acetyltransferase-like domain"/>
    <property type="match status" value="1"/>
</dbReference>
<dbReference type="CDD" id="cd05235">
    <property type="entry name" value="SDR_e1"/>
    <property type="match status" value="1"/>
</dbReference>
<keyword evidence="8" id="KW-1185">Reference proteome</keyword>
<dbReference type="Pfam" id="PF13193">
    <property type="entry name" value="AMP-binding_C"/>
    <property type="match status" value="1"/>
</dbReference>
<dbReference type="InterPro" id="IPR020845">
    <property type="entry name" value="AMP-binding_CS"/>
</dbReference>
<feature type="domain" description="Carrier" evidence="6">
    <location>
        <begin position="896"/>
        <end position="971"/>
    </location>
</feature>
<dbReference type="SUPFAM" id="SSF56801">
    <property type="entry name" value="Acetyl-CoA synthetase-like"/>
    <property type="match status" value="1"/>
</dbReference>
<organism evidence="7 8">
    <name type="scientific">Bailinhaonella thermotolerans</name>
    <dbReference type="NCBI Taxonomy" id="1070861"/>
    <lineage>
        <taxon>Bacteria</taxon>
        <taxon>Bacillati</taxon>
        <taxon>Actinomycetota</taxon>
        <taxon>Actinomycetes</taxon>
        <taxon>Streptosporangiales</taxon>
        <taxon>Streptosporangiaceae</taxon>
        <taxon>Bailinhaonella</taxon>
    </lineage>
</organism>
<keyword evidence="4" id="KW-0436">Ligase</keyword>
<dbReference type="PROSITE" id="PS50075">
    <property type="entry name" value="CARRIER"/>
    <property type="match status" value="1"/>
</dbReference>
<sequence length="1364" mass="143595">MTAAQAGIWAGQRLDPASPAYNAAEYVEIPGAVDPWLFESAVRLALTEAEALHARFDGEAQVLDVGADWPFHRLDVPDREAAEEWMRADLAVPADLARGPVFTQALLTAPDRVFWYQRIHHIAADGYSFSLIARRVAATYSALLRNEHPGPGFGPLGPVVREDAAYRDSERFARDRDFWVERCAGRAEPVTLAPPGPASHPAIRRTAPLPADLAATRGRASWGDLVIAAVAALLHRETGAGEVTLGLPVMGRMGSAALRVPCMAMNIVPLRIPVDPAGTPRALALRVAAELRATRPHHRYRYEDLRRDLGLVGGDRRLFGPVVNIMPFDDELRFGDARGVVHRLSAGPVEDLSVGVRPDGAGGLRLDLEANPAAYRDEDLAAVERGLLDLLADPDGPVTRPVVLSGGPLREPARPVLDLIAARPAGATALVHAGRAVTYGELRAAAGDFAGRLAGAGVRPGDLVALRHPRGVEAVTAILGTLAAGAAYLPLDPDGPASRERDILADARPSLLSTPGGLRPLPDPADPLDPDRGTPDAGDGLAYVIYTSGSTGTPKGVAVGRRALANFVAGARERYAITERDMVLQFAPLHFDASVEEIFVTLCSGGTLVIRTGEMLESIPRLLAACDEAGVTVLDLPTAYWHELAYAVSTGAARLPGRLRLVIIGGEAVLPERVARWHEAVGGAVTLLNTYGPTEGTVVATAAELTPGDPEITIGAPLPGVRVAVAGGELWLLGAGLARGYLGNPALTAERFPAVAALGGERAYRTGDRVRPRPDGRLVYLGRMDDEFKISGHRVDPAEVENALLSHPSVREAAVVGRTGLGGAKRLVAHVVAEDGLEVAALREHARERLPAAVVPSAYVLAERLPRTPSGKIDRSALRETAAEAAGTPAAGDAGVAANGLERLILRIWAEVLGPGAYGPSDDFFELGGQSLQTIQVANRLGVELGREVPAATVFRHPTPAALAHALGPRPAEPYAGGSRAREPYVEDAELPGGLVPPAVRAARPAGRVLLTGATGFVGAHLLAELAATGARVVCPVRAGDERAARERIGAALGGYGLRVPPDLVEAVPADLADPSDLAGLPGRAGEVDAVFHAAATVSLLRPYGSVRRANVIATRELLRAALAGGVPFHHVSTVAVGAWREDFVGPHDGLRDGYQQSKWAAEHLVRQAGERGLPVAAYRLGRVVGPTATGYVNPQDIVWRILRTAVEAGAIPDLPVAEPWTPVDHVARVLVRLALGGATGVFNVVPAEPVRFADVAAWTREYGYRLDPLPLPAWRRRLESSGIDPATLAFFDLHAAPAADPVPADVIPADAIPADRLARELPGAAFPEIGRDAVHAYLDHCVKTGLLPHPSPGAGETSRDGAR</sequence>
<comment type="cofactor">
    <cofactor evidence="1">
        <name>pantetheine 4'-phosphate</name>
        <dbReference type="ChEBI" id="CHEBI:47942"/>
    </cofactor>
</comment>
<dbReference type="Gene3D" id="3.40.50.720">
    <property type="entry name" value="NAD(P)-binding Rossmann-like Domain"/>
    <property type="match status" value="1"/>
</dbReference>
<dbReference type="PANTHER" id="PTHR44845:SF6">
    <property type="entry name" value="BETA-ALANINE-ACTIVATING ENZYME"/>
    <property type="match status" value="1"/>
</dbReference>
<name>A0A3A4AYT8_9ACTN</name>
<evidence type="ECO:0000256" key="1">
    <source>
        <dbReference type="ARBA" id="ARBA00001957"/>
    </source>
</evidence>
<dbReference type="InterPro" id="IPR020806">
    <property type="entry name" value="PKS_PP-bd"/>
</dbReference>
<evidence type="ECO:0000256" key="3">
    <source>
        <dbReference type="ARBA" id="ARBA00022553"/>
    </source>
</evidence>
<dbReference type="Gene3D" id="3.30.559.30">
    <property type="entry name" value="Nonribosomal peptide synthetase, condensation domain"/>
    <property type="match status" value="1"/>
</dbReference>
<dbReference type="OrthoDB" id="2472181at2"/>
<dbReference type="Gene3D" id="3.30.300.30">
    <property type="match status" value="1"/>
</dbReference>
<dbReference type="InterPro" id="IPR045851">
    <property type="entry name" value="AMP-bd_C_sf"/>
</dbReference>
<dbReference type="InterPro" id="IPR036291">
    <property type="entry name" value="NAD(P)-bd_dom_sf"/>
</dbReference>
<dbReference type="NCBIfam" id="TIGR01746">
    <property type="entry name" value="Thioester-redct"/>
    <property type="match status" value="1"/>
</dbReference>
<keyword evidence="3" id="KW-0597">Phosphoprotein</keyword>
<proteinExistence type="predicted"/>
<dbReference type="GO" id="GO:0008610">
    <property type="term" value="P:lipid biosynthetic process"/>
    <property type="evidence" value="ECO:0007669"/>
    <property type="project" value="UniProtKB-ARBA"/>
</dbReference>
<dbReference type="SMART" id="SM00823">
    <property type="entry name" value="PKS_PP"/>
    <property type="match status" value="1"/>
</dbReference>
<evidence type="ECO:0000259" key="6">
    <source>
        <dbReference type="PROSITE" id="PS50075"/>
    </source>
</evidence>
<evidence type="ECO:0000256" key="4">
    <source>
        <dbReference type="ARBA" id="ARBA00022598"/>
    </source>
</evidence>
<evidence type="ECO:0000313" key="8">
    <source>
        <dbReference type="Proteomes" id="UP000265768"/>
    </source>
</evidence>
<dbReference type="EMBL" id="QZEY01000008">
    <property type="protein sequence ID" value="RJL31017.1"/>
    <property type="molecule type" value="Genomic_DNA"/>
</dbReference>
<evidence type="ECO:0000256" key="5">
    <source>
        <dbReference type="SAM" id="MobiDB-lite"/>
    </source>
</evidence>
<dbReference type="Pfam" id="PF00668">
    <property type="entry name" value="Condensation"/>
    <property type="match status" value="1"/>
</dbReference>
<dbReference type="NCBIfam" id="TIGR01733">
    <property type="entry name" value="AA-adenyl-dom"/>
    <property type="match status" value="1"/>
</dbReference>
<evidence type="ECO:0000313" key="7">
    <source>
        <dbReference type="EMBL" id="RJL31017.1"/>
    </source>
</evidence>
<dbReference type="InterPro" id="IPR010071">
    <property type="entry name" value="AA_adenyl_dom"/>
</dbReference>
<dbReference type="InterPro" id="IPR009081">
    <property type="entry name" value="PP-bd_ACP"/>
</dbReference>
<keyword evidence="2" id="KW-0596">Phosphopantetheine</keyword>
<dbReference type="GO" id="GO:0016874">
    <property type="term" value="F:ligase activity"/>
    <property type="evidence" value="ECO:0007669"/>
    <property type="project" value="UniProtKB-KW"/>
</dbReference>
<dbReference type="InterPro" id="IPR000873">
    <property type="entry name" value="AMP-dep_synth/lig_dom"/>
</dbReference>
<dbReference type="InterPro" id="IPR010080">
    <property type="entry name" value="Thioester_reductase-like_dom"/>
</dbReference>